<proteinExistence type="predicted"/>
<organism evidence="2 3">
    <name type="scientific">Hyaloscypha variabilis (strain UAMH 11265 / GT02V1 / F)</name>
    <name type="common">Meliniomyces variabilis</name>
    <dbReference type="NCBI Taxonomy" id="1149755"/>
    <lineage>
        <taxon>Eukaryota</taxon>
        <taxon>Fungi</taxon>
        <taxon>Dikarya</taxon>
        <taxon>Ascomycota</taxon>
        <taxon>Pezizomycotina</taxon>
        <taxon>Leotiomycetes</taxon>
        <taxon>Helotiales</taxon>
        <taxon>Hyaloscyphaceae</taxon>
        <taxon>Hyaloscypha</taxon>
        <taxon>Hyaloscypha variabilis</taxon>
    </lineage>
</organism>
<feature type="compositionally biased region" description="Basic and acidic residues" evidence="1">
    <location>
        <begin position="42"/>
        <end position="51"/>
    </location>
</feature>
<dbReference type="Proteomes" id="UP000235786">
    <property type="component" value="Unassembled WGS sequence"/>
</dbReference>
<reference evidence="2 3" key="1">
    <citation type="submission" date="2016-04" db="EMBL/GenBank/DDBJ databases">
        <title>A degradative enzymes factory behind the ericoid mycorrhizal symbiosis.</title>
        <authorList>
            <consortium name="DOE Joint Genome Institute"/>
            <person name="Martino E."/>
            <person name="Morin E."/>
            <person name="Grelet G."/>
            <person name="Kuo A."/>
            <person name="Kohler A."/>
            <person name="Daghino S."/>
            <person name="Barry K."/>
            <person name="Choi C."/>
            <person name="Cichocki N."/>
            <person name="Clum A."/>
            <person name="Copeland A."/>
            <person name="Hainaut M."/>
            <person name="Haridas S."/>
            <person name="Labutti K."/>
            <person name="Lindquist E."/>
            <person name="Lipzen A."/>
            <person name="Khouja H.-R."/>
            <person name="Murat C."/>
            <person name="Ohm R."/>
            <person name="Olson A."/>
            <person name="Spatafora J."/>
            <person name="Veneault-Fourrey C."/>
            <person name="Henrissat B."/>
            <person name="Grigoriev I."/>
            <person name="Martin F."/>
            <person name="Perotto S."/>
        </authorList>
    </citation>
    <scope>NUCLEOTIDE SEQUENCE [LARGE SCALE GENOMIC DNA]</scope>
    <source>
        <strain evidence="2 3">F</strain>
    </source>
</reference>
<gene>
    <name evidence="2" type="ORF">L207DRAFT_94255</name>
</gene>
<name>A0A2J6RB79_HYAVF</name>
<feature type="compositionally biased region" description="Acidic residues" evidence="1">
    <location>
        <begin position="456"/>
        <end position="465"/>
    </location>
</feature>
<dbReference type="OrthoDB" id="10547974at2759"/>
<evidence type="ECO:0000313" key="3">
    <source>
        <dbReference type="Proteomes" id="UP000235786"/>
    </source>
</evidence>
<dbReference type="AlphaFoldDB" id="A0A2J6RB79"/>
<dbReference type="EMBL" id="KZ613951">
    <property type="protein sequence ID" value="PMD35765.1"/>
    <property type="molecule type" value="Genomic_DNA"/>
</dbReference>
<feature type="compositionally biased region" description="Pro residues" evidence="1">
    <location>
        <begin position="9"/>
        <end position="20"/>
    </location>
</feature>
<accession>A0A2J6RB79</accession>
<keyword evidence="3" id="KW-1185">Reference proteome</keyword>
<protein>
    <submittedName>
        <fullName evidence="2">Uncharacterized protein</fullName>
    </submittedName>
</protein>
<evidence type="ECO:0000256" key="1">
    <source>
        <dbReference type="SAM" id="MobiDB-lite"/>
    </source>
</evidence>
<feature type="region of interest" description="Disordered" evidence="1">
    <location>
        <begin position="1"/>
        <end position="66"/>
    </location>
</feature>
<feature type="compositionally biased region" description="Low complexity" evidence="1">
    <location>
        <begin position="21"/>
        <end position="34"/>
    </location>
</feature>
<feature type="region of interest" description="Disordered" evidence="1">
    <location>
        <begin position="219"/>
        <end position="255"/>
    </location>
</feature>
<sequence length="465" mass="51405">MPWGNDFRFPPPPPPPPPLPGAAAPAAAGPAFAAAPPPPYQRAKDFNDFLMRRPGNPGDPFAVDQDMDWRDIAGLPQPLAERRGAADNIGQGDEIQDAPPRERLVRRVRLRGGPVDAQEDKDVPEPLRQRLAQAAAAREQTIKDQIRQARAERGLRIPNFVFPGDLQPPAGDILGPAGGNAVAEIQAREAGRRRLEEQINKAAVDLRLARLREITRKDERHKEDRRRRARQNQVQAFLDDGTGPGGVGQDEDGDEDMDFFREIMGTLPRSGNQDNAKKGEQDGLIEPLHKSATAARWPPRPAAALRQQQILDHEERRIERSQLMARLRRDQENDEAATARRLAMLRQNNAAAAGPAQPTAAVIELFSSPKAKKKVDQENLSDLEAGDDEDAEEWDVPNNYEAAATMRRAVMRPYIVPAAGPARQQVVDPLPAMGVKKKADLMDDYSDPEASAFAGSEDEDEDDYW</sequence>
<feature type="region of interest" description="Disordered" evidence="1">
    <location>
        <begin position="441"/>
        <end position="465"/>
    </location>
</feature>
<feature type="region of interest" description="Disordered" evidence="1">
    <location>
        <begin position="80"/>
        <end position="105"/>
    </location>
</feature>
<evidence type="ECO:0000313" key="2">
    <source>
        <dbReference type="EMBL" id="PMD35765.1"/>
    </source>
</evidence>